<organism evidence="1 2">
    <name type="scientific">Smallanthus sonchifolius</name>
    <dbReference type="NCBI Taxonomy" id="185202"/>
    <lineage>
        <taxon>Eukaryota</taxon>
        <taxon>Viridiplantae</taxon>
        <taxon>Streptophyta</taxon>
        <taxon>Embryophyta</taxon>
        <taxon>Tracheophyta</taxon>
        <taxon>Spermatophyta</taxon>
        <taxon>Magnoliopsida</taxon>
        <taxon>eudicotyledons</taxon>
        <taxon>Gunneridae</taxon>
        <taxon>Pentapetalae</taxon>
        <taxon>asterids</taxon>
        <taxon>campanulids</taxon>
        <taxon>Asterales</taxon>
        <taxon>Asteraceae</taxon>
        <taxon>Asteroideae</taxon>
        <taxon>Heliantheae alliance</taxon>
        <taxon>Millerieae</taxon>
        <taxon>Smallanthus</taxon>
    </lineage>
</organism>
<evidence type="ECO:0000313" key="1">
    <source>
        <dbReference type="EMBL" id="KAI3811610.1"/>
    </source>
</evidence>
<evidence type="ECO:0000313" key="2">
    <source>
        <dbReference type="Proteomes" id="UP001056120"/>
    </source>
</evidence>
<protein>
    <submittedName>
        <fullName evidence="1">Uncharacterized protein</fullName>
    </submittedName>
</protein>
<dbReference type="EMBL" id="CM042024">
    <property type="protein sequence ID" value="KAI3811610.1"/>
    <property type="molecule type" value="Genomic_DNA"/>
</dbReference>
<name>A0ACB9IW82_9ASTR</name>
<dbReference type="Proteomes" id="UP001056120">
    <property type="component" value="Linkage Group LG07"/>
</dbReference>
<comment type="caution">
    <text evidence="1">The sequence shown here is derived from an EMBL/GenBank/DDBJ whole genome shotgun (WGS) entry which is preliminary data.</text>
</comment>
<sequence length="176" mass="20365">MERPEDTNRDTKFSGIRRLLSKIHSGFLKNSLATDKVNVLCTDATRKGKANVMADALSRKEELTPIRIKACQLIITQDRMTEIAKVQGEALLERNVKRERIIGQQEKLGTNVYEVQTRFDRMWIPKIGELRAKILVRARKSRYSIHPGMNKMYQNLTKEYQWPNKKNDVNSMCANA</sequence>
<reference evidence="2" key="1">
    <citation type="journal article" date="2022" name="Mol. Ecol. Resour.">
        <title>The genomes of chicory, endive, great burdock and yacon provide insights into Asteraceae palaeo-polyploidization history and plant inulin production.</title>
        <authorList>
            <person name="Fan W."/>
            <person name="Wang S."/>
            <person name="Wang H."/>
            <person name="Wang A."/>
            <person name="Jiang F."/>
            <person name="Liu H."/>
            <person name="Zhao H."/>
            <person name="Xu D."/>
            <person name="Zhang Y."/>
        </authorList>
    </citation>
    <scope>NUCLEOTIDE SEQUENCE [LARGE SCALE GENOMIC DNA]</scope>
    <source>
        <strain evidence="2">cv. Yunnan</strain>
    </source>
</reference>
<gene>
    <name evidence="1" type="ORF">L1987_21336</name>
</gene>
<proteinExistence type="predicted"/>
<keyword evidence="2" id="KW-1185">Reference proteome</keyword>
<reference evidence="1 2" key="2">
    <citation type="journal article" date="2022" name="Mol. Ecol. Resour.">
        <title>The genomes of chicory, endive, great burdock and yacon provide insights into Asteraceae paleo-polyploidization history and plant inulin production.</title>
        <authorList>
            <person name="Fan W."/>
            <person name="Wang S."/>
            <person name="Wang H."/>
            <person name="Wang A."/>
            <person name="Jiang F."/>
            <person name="Liu H."/>
            <person name="Zhao H."/>
            <person name="Xu D."/>
            <person name="Zhang Y."/>
        </authorList>
    </citation>
    <scope>NUCLEOTIDE SEQUENCE [LARGE SCALE GENOMIC DNA]</scope>
    <source>
        <strain evidence="2">cv. Yunnan</strain>
        <tissue evidence="1">Leaves</tissue>
    </source>
</reference>
<accession>A0ACB9IW82</accession>